<dbReference type="AlphaFoldDB" id="A0A5B7D691"/>
<sequence>MSTILAHSSEAFSISASQSLFPPSLWLENRYEVDDFIVSPPSLDDGGFLRLRYGRACSPQKPDGGMTVETTMNDLKSLTQAFLFLITPRKPYRTKETAYSPMKLTKIVLLLLYCGLCICVEPKFIVKVEPPDSPKTNTESLGPTAAPASKELSTTTSLDCIANQNNTLLEKVQSLSLATTPSHSVPTSPVTSPFTTPKNSPILGRKCVVGVAMEPQRKISAHSYFCTKQLQDNQGSISAAVSSLKEEVSVNTKQLEEGAIVAPKVMGQRRRHPKPSALREMNFWAPTSM</sequence>
<organism evidence="1 2">
    <name type="scientific">Portunus trituberculatus</name>
    <name type="common">Swimming crab</name>
    <name type="synonym">Neptunus trituberculatus</name>
    <dbReference type="NCBI Taxonomy" id="210409"/>
    <lineage>
        <taxon>Eukaryota</taxon>
        <taxon>Metazoa</taxon>
        <taxon>Ecdysozoa</taxon>
        <taxon>Arthropoda</taxon>
        <taxon>Crustacea</taxon>
        <taxon>Multicrustacea</taxon>
        <taxon>Malacostraca</taxon>
        <taxon>Eumalacostraca</taxon>
        <taxon>Eucarida</taxon>
        <taxon>Decapoda</taxon>
        <taxon>Pleocyemata</taxon>
        <taxon>Brachyura</taxon>
        <taxon>Eubrachyura</taxon>
        <taxon>Portunoidea</taxon>
        <taxon>Portunidae</taxon>
        <taxon>Portuninae</taxon>
        <taxon>Portunus</taxon>
    </lineage>
</organism>
<comment type="caution">
    <text evidence="1">The sequence shown here is derived from an EMBL/GenBank/DDBJ whole genome shotgun (WGS) entry which is preliminary data.</text>
</comment>
<proteinExistence type="predicted"/>
<evidence type="ECO:0000313" key="1">
    <source>
        <dbReference type="EMBL" id="MPC16779.1"/>
    </source>
</evidence>
<name>A0A5B7D691_PORTR</name>
<keyword evidence="2" id="KW-1185">Reference proteome</keyword>
<dbReference type="Proteomes" id="UP000324222">
    <property type="component" value="Unassembled WGS sequence"/>
</dbReference>
<accession>A0A5B7D691</accession>
<evidence type="ECO:0000313" key="2">
    <source>
        <dbReference type="Proteomes" id="UP000324222"/>
    </source>
</evidence>
<gene>
    <name evidence="1" type="ORF">E2C01_009616</name>
</gene>
<reference evidence="1 2" key="1">
    <citation type="submission" date="2019-05" db="EMBL/GenBank/DDBJ databases">
        <title>Another draft genome of Portunus trituberculatus and its Hox gene families provides insights of decapod evolution.</title>
        <authorList>
            <person name="Jeong J.-H."/>
            <person name="Song I."/>
            <person name="Kim S."/>
            <person name="Choi T."/>
            <person name="Kim D."/>
            <person name="Ryu S."/>
            <person name="Kim W."/>
        </authorList>
    </citation>
    <scope>NUCLEOTIDE SEQUENCE [LARGE SCALE GENOMIC DNA]</scope>
    <source>
        <tissue evidence="1">Muscle</tissue>
    </source>
</reference>
<dbReference type="OrthoDB" id="8192147at2759"/>
<dbReference type="EMBL" id="VSRR010000536">
    <property type="protein sequence ID" value="MPC16779.1"/>
    <property type="molecule type" value="Genomic_DNA"/>
</dbReference>
<protein>
    <submittedName>
        <fullName evidence="1">Uncharacterized protein</fullName>
    </submittedName>
</protein>